<accession>A0AAV6PED2</accession>
<sequence length="107" mass="11294">MEHETYGLHVGFAPDCTTTTTTATAATTCPPGTDTDTLVITALRVSGVIPASPSCGGDYVLENRSRAAMMLEEEEEEEEEEEVCVCVGHNDLTPGLRGCDTEGEGRG</sequence>
<dbReference type="EMBL" id="JAGKHQ010001089">
    <property type="protein sequence ID" value="KAG7461397.1"/>
    <property type="molecule type" value="Genomic_DNA"/>
</dbReference>
<dbReference type="Proteomes" id="UP000693946">
    <property type="component" value="Unassembled WGS sequence"/>
</dbReference>
<evidence type="ECO:0000313" key="2">
    <source>
        <dbReference type="Proteomes" id="UP000693946"/>
    </source>
</evidence>
<name>A0AAV6PED2_SOLSE</name>
<proteinExistence type="predicted"/>
<organism evidence="1 2">
    <name type="scientific">Solea senegalensis</name>
    <name type="common">Senegalese sole</name>
    <dbReference type="NCBI Taxonomy" id="28829"/>
    <lineage>
        <taxon>Eukaryota</taxon>
        <taxon>Metazoa</taxon>
        <taxon>Chordata</taxon>
        <taxon>Craniata</taxon>
        <taxon>Vertebrata</taxon>
        <taxon>Euteleostomi</taxon>
        <taxon>Actinopterygii</taxon>
        <taxon>Neopterygii</taxon>
        <taxon>Teleostei</taxon>
        <taxon>Neoteleostei</taxon>
        <taxon>Acanthomorphata</taxon>
        <taxon>Carangaria</taxon>
        <taxon>Pleuronectiformes</taxon>
        <taxon>Pleuronectoidei</taxon>
        <taxon>Soleidae</taxon>
        <taxon>Solea</taxon>
    </lineage>
</organism>
<reference evidence="1 2" key="1">
    <citation type="journal article" date="2021" name="Sci. Rep.">
        <title>Chromosome anchoring in Senegalese sole (Solea senegalensis) reveals sex-associated markers and genome rearrangements in flatfish.</title>
        <authorList>
            <person name="Guerrero-Cozar I."/>
            <person name="Gomez-Garrido J."/>
            <person name="Berbel C."/>
            <person name="Martinez-Blanch J.F."/>
            <person name="Alioto T."/>
            <person name="Claros M.G."/>
            <person name="Gagnaire P.A."/>
            <person name="Manchado M."/>
        </authorList>
    </citation>
    <scope>NUCLEOTIDE SEQUENCE [LARGE SCALE GENOMIC DNA]</scope>
    <source>
        <strain evidence="1">Sse05_10M</strain>
    </source>
</reference>
<gene>
    <name evidence="1" type="ORF">JOB18_045486</name>
</gene>
<keyword evidence="2" id="KW-1185">Reference proteome</keyword>
<evidence type="ECO:0000313" key="1">
    <source>
        <dbReference type="EMBL" id="KAG7461397.1"/>
    </source>
</evidence>
<comment type="caution">
    <text evidence="1">The sequence shown here is derived from an EMBL/GenBank/DDBJ whole genome shotgun (WGS) entry which is preliminary data.</text>
</comment>
<protein>
    <submittedName>
        <fullName evidence="1">Uncharacterized protein</fullName>
    </submittedName>
</protein>
<dbReference type="AlphaFoldDB" id="A0AAV6PED2"/>